<sequence length="378" mass="43484">MWMEERNGRYRFVEQYIDPYTEKRKRVSVTLNSKSNQAKKQAKTLLDQKIRTKINSGATDDLITGVTMQTLINEWLGIYKKQVKNATYVPTVSIMDKILNELDPDTLVSKVTPAFLTKILESFLYDDTQNLSNKYVRIIKAKLSVLFHYAVTRKYISSNPVDMVKVNWKRNNKTTKIKDKFLEDDELHQLLDYAYTKNFRYATLIEWLYLTGMRIGEALALNWDDITSAEDIYTVKVTGTLEYKNIAISEQYKSDQTKTAAGMREITLPSAGISLYKKLKELNYDSGDFIFQTSTGSVIQISSLNSFLRTAKNELGIDKPVSSHIFRHTHISKLAELGVPLYVIQNRVGHESSKITQTIYLHVTEQAKKQLNSKLDEL</sequence>
<dbReference type="EMBL" id="QZFR01000009">
    <property type="protein sequence ID" value="RXV75173.1"/>
    <property type="molecule type" value="Genomic_DNA"/>
</dbReference>
<name>A0A4Q2AXS8_9LACO</name>
<comment type="caution">
    <text evidence="4">The sequence shown here is derived from an EMBL/GenBank/DDBJ whole genome shotgun (WGS) entry which is preliminary data.</text>
</comment>
<accession>A0A4Q2AXS8</accession>
<protein>
    <submittedName>
        <fullName evidence="4">Site-specific integrase</fullName>
    </submittedName>
</protein>
<dbReference type="InterPro" id="IPR013762">
    <property type="entry name" value="Integrase-like_cat_sf"/>
</dbReference>
<dbReference type="InterPro" id="IPR011010">
    <property type="entry name" value="DNA_brk_join_enz"/>
</dbReference>
<dbReference type="InterPro" id="IPR010998">
    <property type="entry name" value="Integrase_recombinase_N"/>
</dbReference>
<dbReference type="PANTHER" id="PTHR30349">
    <property type="entry name" value="PHAGE INTEGRASE-RELATED"/>
    <property type="match status" value="1"/>
</dbReference>
<dbReference type="GO" id="GO:0003677">
    <property type="term" value="F:DNA binding"/>
    <property type="evidence" value="ECO:0007669"/>
    <property type="project" value="UniProtKB-KW"/>
</dbReference>
<dbReference type="OrthoDB" id="9803188at2"/>
<dbReference type="CDD" id="cd01189">
    <property type="entry name" value="INT_ICEBs1_C_like"/>
    <property type="match status" value="1"/>
</dbReference>
<dbReference type="InterPro" id="IPR002104">
    <property type="entry name" value="Integrase_catalytic"/>
</dbReference>
<proteinExistence type="inferred from homology"/>
<evidence type="ECO:0000313" key="4">
    <source>
        <dbReference type="EMBL" id="RXV75173.1"/>
    </source>
</evidence>
<dbReference type="GO" id="GO:0006310">
    <property type="term" value="P:DNA recombination"/>
    <property type="evidence" value="ECO:0007669"/>
    <property type="project" value="UniProtKB-KW"/>
</dbReference>
<dbReference type="Proteomes" id="UP000289316">
    <property type="component" value="Unassembled WGS sequence"/>
</dbReference>
<dbReference type="Gene3D" id="1.10.443.10">
    <property type="entry name" value="Intergrase catalytic core"/>
    <property type="match status" value="1"/>
</dbReference>
<reference evidence="4 5" key="1">
    <citation type="submission" date="2018-09" db="EMBL/GenBank/DDBJ databases">
        <title>Murine metabolic-syndrome-specific gut microbial biobank.</title>
        <authorList>
            <person name="Liu C."/>
        </authorList>
    </citation>
    <scope>NUCLEOTIDE SEQUENCE [LARGE SCALE GENOMIC DNA]</scope>
    <source>
        <strain evidence="4 5">C-30</strain>
    </source>
</reference>
<organism evidence="4 5">
    <name type="scientific">Ligilactobacillus murinus</name>
    <dbReference type="NCBI Taxonomy" id="1622"/>
    <lineage>
        <taxon>Bacteria</taxon>
        <taxon>Bacillati</taxon>
        <taxon>Bacillota</taxon>
        <taxon>Bacilli</taxon>
        <taxon>Lactobacillales</taxon>
        <taxon>Lactobacillaceae</taxon>
        <taxon>Ligilactobacillus</taxon>
    </lineage>
</organism>
<evidence type="ECO:0000256" key="1">
    <source>
        <dbReference type="ARBA" id="ARBA00008857"/>
    </source>
</evidence>
<evidence type="ECO:0000313" key="5">
    <source>
        <dbReference type="Proteomes" id="UP000289316"/>
    </source>
</evidence>
<keyword evidence="3" id="KW-0233">DNA recombination</keyword>
<dbReference type="AlphaFoldDB" id="A0A4Q2AXS8"/>
<dbReference type="Gene3D" id="1.10.150.130">
    <property type="match status" value="1"/>
</dbReference>
<evidence type="ECO:0000256" key="2">
    <source>
        <dbReference type="ARBA" id="ARBA00023125"/>
    </source>
</evidence>
<dbReference type="SUPFAM" id="SSF56349">
    <property type="entry name" value="DNA breaking-rejoining enzymes"/>
    <property type="match status" value="1"/>
</dbReference>
<evidence type="ECO:0000256" key="3">
    <source>
        <dbReference type="ARBA" id="ARBA00023172"/>
    </source>
</evidence>
<dbReference type="RefSeq" id="WP_004047429.1">
    <property type="nucleotide sequence ID" value="NZ_BDFM01000189.1"/>
</dbReference>
<dbReference type="InterPro" id="IPR050090">
    <property type="entry name" value="Tyrosine_recombinase_XerCD"/>
</dbReference>
<comment type="similarity">
    <text evidence="1">Belongs to the 'phage' integrase family.</text>
</comment>
<gene>
    <name evidence="4" type="ORF">D6C19_02410</name>
</gene>
<dbReference type="PANTHER" id="PTHR30349:SF64">
    <property type="entry name" value="PROPHAGE INTEGRASE INTD-RELATED"/>
    <property type="match status" value="1"/>
</dbReference>
<keyword evidence="2" id="KW-0238">DNA-binding</keyword>
<dbReference type="Pfam" id="PF00589">
    <property type="entry name" value="Phage_integrase"/>
    <property type="match status" value="1"/>
</dbReference>
<dbReference type="PROSITE" id="PS51898">
    <property type="entry name" value="TYR_RECOMBINASE"/>
    <property type="match status" value="1"/>
</dbReference>
<dbReference type="GO" id="GO:0015074">
    <property type="term" value="P:DNA integration"/>
    <property type="evidence" value="ECO:0007669"/>
    <property type="project" value="InterPro"/>
</dbReference>